<dbReference type="Gene3D" id="3.40.190.10">
    <property type="entry name" value="Periplasmic binding protein-like II"/>
    <property type="match status" value="2"/>
</dbReference>
<evidence type="ECO:0000313" key="5">
    <source>
        <dbReference type="EMBL" id="MEH7828546.1"/>
    </source>
</evidence>
<evidence type="ECO:0000256" key="1">
    <source>
        <dbReference type="ARBA" id="ARBA00009175"/>
    </source>
</evidence>
<comment type="similarity">
    <text evidence="1">Belongs to the bacterial solute-binding protein ModA family.</text>
</comment>
<evidence type="ECO:0000256" key="2">
    <source>
        <dbReference type="ARBA" id="ARBA00022723"/>
    </source>
</evidence>
<dbReference type="Pfam" id="PF13531">
    <property type="entry name" value="SBP_bac_11"/>
    <property type="match status" value="1"/>
</dbReference>
<proteinExistence type="inferred from homology"/>
<feature type="signal peptide" evidence="4">
    <location>
        <begin position="1"/>
        <end position="21"/>
    </location>
</feature>
<evidence type="ECO:0000256" key="3">
    <source>
        <dbReference type="ARBA" id="ARBA00022729"/>
    </source>
</evidence>
<evidence type="ECO:0000256" key="4">
    <source>
        <dbReference type="SAM" id="SignalP"/>
    </source>
</evidence>
<dbReference type="NCBIfam" id="TIGR01256">
    <property type="entry name" value="modA"/>
    <property type="match status" value="1"/>
</dbReference>
<keyword evidence="3 4" id="KW-0732">Signal</keyword>
<dbReference type="PANTHER" id="PTHR30632:SF17">
    <property type="entry name" value="MOLYBDATE-BINDING PROTEIN MODA"/>
    <property type="match status" value="1"/>
</dbReference>
<accession>A0ABU8BV21</accession>
<dbReference type="RefSeq" id="WP_335422603.1">
    <property type="nucleotide sequence ID" value="NZ_JBALHR010000005.1"/>
</dbReference>
<dbReference type="EMBL" id="JBALHR010000005">
    <property type="protein sequence ID" value="MEH7828546.1"/>
    <property type="molecule type" value="Genomic_DNA"/>
</dbReference>
<dbReference type="InterPro" id="IPR050682">
    <property type="entry name" value="ModA/WtpA"/>
</dbReference>
<name>A0ABU8BV21_9RHOB</name>
<protein>
    <submittedName>
        <fullName evidence="5">Molybdate ABC transporter substrate-binding protein</fullName>
    </submittedName>
</protein>
<keyword evidence="2" id="KW-0479">Metal-binding</keyword>
<feature type="chain" id="PRO_5045491397" evidence="4">
    <location>
        <begin position="22"/>
        <end position="250"/>
    </location>
</feature>
<sequence length="250" mass="25495">MYRRLTLACAAAVTLASPSLADEVVVFAAASMKTALDAVAADFEAATGHSVTISYAGSNALAKQIIAGAPADIFISAAVNWMDEVEKAGLVNQRRDLLGNRLVLVAHGTGAAPVQIGPGFDLAGLLGDGILSMAMVDAVPAGQYGKAALEHLGVWPKVEASVAQSENVRAALNLVAAGEAPYGIVYATDAAAGDNVTVVGTFPPDSHPAIIYPAALLTGATDEADRAFFRALSGDAADARFSEQGFVILN</sequence>
<dbReference type="InterPro" id="IPR005950">
    <property type="entry name" value="ModA"/>
</dbReference>
<evidence type="ECO:0000313" key="6">
    <source>
        <dbReference type="Proteomes" id="UP001431963"/>
    </source>
</evidence>
<comment type="caution">
    <text evidence="5">The sequence shown here is derived from an EMBL/GenBank/DDBJ whole genome shotgun (WGS) entry which is preliminary data.</text>
</comment>
<gene>
    <name evidence="5" type="primary">modA</name>
    <name evidence="5" type="ORF">V6590_10325</name>
</gene>
<dbReference type="Proteomes" id="UP001431963">
    <property type="component" value="Unassembled WGS sequence"/>
</dbReference>
<dbReference type="PIRSF" id="PIRSF004846">
    <property type="entry name" value="ModA"/>
    <property type="match status" value="1"/>
</dbReference>
<dbReference type="SUPFAM" id="SSF53850">
    <property type="entry name" value="Periplasmic binding protein-like II"/>
    <property type="match status" value="1"/>
</dbReference>
<dbReference type="PANTHER" id="PTHR30632">
    <property type="entry name" value="MOLYBDATE-BINDING PERIPLASMIC PROTEIN"/>
    <property type="match status" value="1"/>
</dbReference>
<organism evidence="5 6">
    <name type="scientific">Gemmobacter denitrificans</name>
    <dbReference type="NCBI Taxonomy" id="3123040"/>
    <lineage>
        <taxon>Bacteria</taxon>
        <taxon>Pseudomonadati</taxon>
        <taxon>Pseudomonadota</taxon>
        <taxon>Alphaproteobacteria</taxon>
        <taxon>Rhodobacterales</taxon>
        <taxon>Paracoccaceae</taxon>
        <taxon>Gemmobacter</taxon>
    </lineage>
</organism>
<reference evidence="5" key="1">
    <citation type="submission" date="2024-02" db="EMBL/GenBank/DDBJ databases">
        <title>Genome sequences of strain Gemmobacter sp. JM10B15.</title>
        <authorList>
            <person name="Zhang M."/>
        </authorList>
    </citation>
    <scope>NUCLEOTIDE SEQUENCE</scope>
    <source>
        <strain evidence="5">JM10B15</strain>
    </source>
</reference>
<keyword evidence="6" id="KW-1185">Reference proteome</keyword>